<reference evidence="3 4" key="1">
    <citation type="journal article" date="2015" name="Int. J. Syst. Evol. Microbiol.">
        <title>Erwinia iniecta sp. nov., isolated from Russian wheat aphids (Diuraphis noxia).</title>
        <authorList>
            <person name="Campillo T."/>
            <person name="Luna E."/>
            <person name="Portier P."/>
            <person name="Fischer-Le Saux M."/>
            <person name="Lapitan N."/>
            <person name="Tisserat N.A."/>
            <person name="Leach J.E."/>
        </authorList>
    </citation>
    <scope>NUCLEOTIDE SEQUENCE [LARGE SCALE GENOMIC DNA]</scope>
    <source>
        <strain evidence="1 4">B120</strain>
        <strain evidence="2 3">B149</strain>
    </source>
</reference>
<protein>
    <recommendedName>
        <fullName evidence="5">Type III secretion protein</fullName>
    </recommendedName>
</protein>
<dbReference type="Proteomes" id="UP000037088">
    <property type="component" value="Unassembled WGS sequence"/>
</dbReference>
<evidence type="ECO:0000313" key="1">
    <source>
        <dbReference type="EMBL" id="KOC90711.1"/>
    </source>
</evidence>
<keyword evidence="4" id="KW-1185">Reference proteome</keyword>
<evidence type="ECO:0000313" key="3">
    <source>
        <dbReference type="Proteomes" id="UP000036851"/>
    </source>
</evidence>
<dbReference type="STRING" id="1560201.NG42_08385"/>
<dbReference type="EMBL" id="JRXF01000017">
    <property type="protein sequence ID" value="KOC93135.1"/>
    <property type="molecule type" value="Genomic_DNA"/>
</dbReference>
<evidence type="ECO:0008006" key="5">
    <source>
        <dbReference type="Google" id="ProtNLM"/>
    </source>
</evidence>
<dbReference type="OrthoDB" id="6434527at2"/>
<proteinExistence type="predicted"/>
<accession>A0A0L7TCN8</accession>
<dbReference type="Pfam" id="PF13327">
    <property type="entry name" value="T3SS_LEE_assoc"/>
    <property type="match status" value="1"/>
</dbReference>
<dbReference type="InterPro" id="IPR025292">
    <property type="entry name" value="T3SS_LEE_assoc"/>
</dbReference>
<dbReference type="Proteomes" id="UP000036851">
    <property type="component" value="Unassembled WGS sequence"/>
</dbReference>
<dbReference type="AlphaFoldDB" id="A0A0L7TCN8"/>
<name>A0A0L7TCN8_9GAMM</name>
<dbReference type="RefSeq" id="WP_052898857.1">
    <property type="nucleotide sequence ID" value="NZ_JRXE01000009.1"/>
</dbReference>
<comment type="caution">
    <text evidence="2">The sequence shown here is derived from an EMBL/GenBank/DDBJ whole genome shotgun (WGS) entry which is preliminary data.</text>
</comment>
<sequence>MNAVISAPLQRLHQLSWQAGTWMDEGWWQKLSLVPWQQCYQRYPGSRGRLNHLIARRCRETLSPLPASLSAQQEQLLSLEPRLPQLCTALGLLAIGCPDYLLLGEYRRQLALSLGERGCDQLMVLGSFTAPPLAMLTAEQLPALAQTRGIGWLCSAAQQCPVIEALRMVLPPTEATTETTLGSPIPWLLRIGRFL</sequence>
<evidence type="ECO:0000313" key="4">
    <source>
        <dbReference type="Proteomes" id="UP000037088"/>
    </source>
</evidence>
<organism evidence="2 3">
    <name type="scientific">Winslowiella iniecta</name>
    <dbReference type="NCBI Taxonomy" id="1560201"/>
    <lineage>
        <taxon>Bacteria</taxon>
        <taxon>Pseudomonadati</taxon>
        <taxon>Pseudomonadota</taxon>
        <taxon>Gammaproteobacteria</taxon>
        <taxon>Enterobacterales</taxon>
        <taxon>Erwiniaceae</taxon>
        <taxon>Winslowiella</taxon>
    </lineage>
</organism>
<evidence type="ECO:0000313" key="2">
    <source>
        <dbReference type="EMBL" id="KOC93135.1"/>
    </source>
</evidence>
<gene>
    <name evidence="1" type="ORF">NG42_08385</name>
    <name evidence="2" type="ORF">NG43_12240</name>
</gene>
<dbReference type="EMBL" id="JRXE01000009">
    <property type="protein sequence ID" value="KOC90711.1"/>
    <property type="molecule type" value="Genomic_DNA"/>
</dbReference>
<dbReference type="PATRIC" id="fig|1560201.3.peg.1783"/>